<reference evidence="1" key="1">
    <citation type="submission" date="2021-01" db="EMBL/GenBank/DDBJ databases">
        <title>Whole genome shotgun sequence of Verrucosispora sediminis NBRC 107745.</title>
        <authorList>
            <person name="Komaki H."/>
            <person name="Tamura T."/>
        </authorList>
    </citation>
    <scope>NUCLEOTIDE SEQUENCE</scope>
    <source>
        <strain evidence="1">NBRC 107745</strain>
    </source>
</reference>
<dbReference type="Proteomes" id="UP000607311">
    <property type="component" value="Unassembled WGS sequence"/>
</dbReference>
<dbReference type="AlphaFoldDB" id="A0A9W5URL3"/>
<name>A0A9W5URL3_9ACTN</name>
<evidence type="ECO:0000313" key="2">
    <source>
        <dbReference type="Proteomes" id="UP000607311"/>
    </source>
</evidence>
<organism evidence="1 2">
    <name type="scientific">Micromonospora sediminimaris</name>
    <dbReference type="NCBI Taxonomy" id="547162"/>
    <lineage>
        <taxon>Bacteria</taxon>
        <taxon>Bacillati</taxon>
        <taxon>Actinomycetota</taxon>
        <taxon>Actinomycetes</taxon>
        <taxon>Micromonosporales</taxon>
        <taxon>Micromonosporaceae</taxon>
        <taxon>Micromonospora</taxon>
    </lineage>
</organism>
<dbReference type="EMBL" id="BOPD01000021">
    <property type="protein sequence ID" value="GIJ34454.1"/>
    <property type="molecule type" value="Genomic_DNA"/>
</dbReference>
<keyword evidence="2" id="KW-1185">Reference proteome</keyword>
<comment type="caution">
    <text evidence="1">The sequence shown here is derived from an EMBL/GenBank/DDBJ whole genome shotgun (WGS) entry which is preliminary data.</text>
</comment>
<protein>
    <submittedName>
        <fullName evidence="1">Uncharacterized protein</fullName>
    </submittedName>
</protein>
<accession>A0A9W5URL3</accession>
<proteinExistence type="predicted"/>
<evidence type="ECO:0000313" key="1">
    <source>
        <dbReference type="EMBL" id="GIJ34454.1"/>
    </source>
</evidence>
<gene>
    <name evidence="1" type="ORF">Vse01_36020</name>
</gene>
<sequence>MVGQHAAQVAGQCAVPVEEPEVFVGLLMAPWLFGREVAAFGGHAGTVCRLRVDTPAASYPDIVGRCRHQLRQNFDNAIRLSLAIDPDNDSR</sequence>